<evidence type="ECO:0000313" key="2">
    <source>
        <dbReference type="EMBL" id="CAB5047006.1"/>
    </source>
</evidence>
<evidence type="ECO:0000256" key="1">
    <source>
        <dbReference type="SAM" id="MobiDB-lite"/>
    </source>
</evidence>
<dbReference type="EMBL" id="CAFBQG010000041">
    <property type="protein sequence ID" value="CAB5047006.1"/>
    <property type="molecule type" value="Genomic_DNA"/>
</dbReference>
<name>A0A6J7T1D5_9ZZZZ</name>
<gene>
    <name evidence="2" type="ORF">UFOPK4301_00479</name>
</gene>
<feature type="compositionally biased region" description="Low complexity" evidence="1">
    <location>
        <begin position="121"/>
        <end position="135"/>
    </location>
</feature>
<proteinExistence type="predicted"/>
<feature type="region of interest" description="Disordered" evidence="1">
    <location>
        <begin position="15"/>
        <end position="50"/>
    </location>
</feature>
<reference evidence="2" key="1">
    <citation type="submission" date="2020-05" db="EMBL/GenBank/DDBJ databases">
        <authorList>
            <person name="Chiriac C."/>
            <person name="Salcher M."/>
            <person name="Ghai R."/>
            <person name="Kavagutti S V."/>
        </authorList>
    </citation>
    <scope>NUCLEOTIDE SEQUENCE</scope>
</reference>
<organism evidence="2">
    <name type="scientific">freshwater metagenome</name>
    <dbReference type="NCBI Taxonomy" id="449393"/>
    <lineage>
        <taxon>unclassified sequences</taxon>
        <taxon>metagenomes</taxon>
        <taxon>ecological metagenomes</taxon>
    </lineage>
</organism>
<feature type="region of interest" description="Disordered" evidence="1">
    <location>
        <begin position="121"/>
        <end position="145"/>
    </location>
</feature>
<accession>A0A6J7T1D5</accession>
<dbReference type="AlphaFoldDB" id="A0A6J7T1D5"/>
<sequence>MVITCGLNSRTISTSGALTNSSGRSAKQPFGSGGLGSPSGQPESSKPSQRCEIPKISAALCISVLRTCAISRSPKSKPGFKMSPRSPPVQLTTITCTPSLTYFAVEAAPLLDSSSGWACTANSRSGSSGRGNATADSDMTPFSPI</sequence>
<feature type="compositionally biased region" description="Polar residues" evidence="1">
    <location>
        <begin position="15"/>
        <end position="25"/>
    </location>
</feature>
<protein>
    <submittedName>
        <fullName evidence="2">Unannotated protein</fullName>
    </submittedName>
</protein>